<dbReference type="PANTHER" id="PTHR46910">
    <property type="entry name" value="TRANSCRIPTION FACTOR PDR1"/>
    <property type="match status" value="1"/>
</dbReference>
<dbReference type="PANTHER" id="PTHR46910:SF38">
    <property type="entry name" value="ZN(2)-C6 FUNGAL-TYPE DOMAIN-CONTAINING PROTEIN"/>
    <property type="match status" value="1"/>
</dbReference>
<keyword evidence="1" id="KW-0539">Nucleus</keyword>
<dbReference type="GO" id="GO:0008270">
    <property type="term" value="F:zinc ion binding"/>
    <property type="evidence" value="ECO:0007669"/>
    <property type="project" value="InterPro"/>
</dbReference>
<protein>
    <recommendedName>
        <fullName evidence="2">Xylanolytic transcriptional activator regulatory domain-containing protein</fullName>
    </recommendedName>
</protein>
<dbReference type="GO" id="GO:0003700">
    <property type="term" value="F:DNA-binding transcription factor activity"/>
    <property type="evidence" value="ECO:0007669"/>
    <property type="project" value="InterPro"/>
</dbReference>
<evidence type="ECO:0000313" key="3">
    <source>
        <dbReference type="EMBL" id="KAJ7692924.1"/>
    </source>
</evidence>
<comment type="caution">
    <text evidence="3">The sequence shown here is derived from an EMBL/GenBank/DDBJ whole genome shotgun (WGS) entry which is preliminary data.</text>
</comment>
<dbReference type="Pfam" id="PF04082">
    <property type="entry name" value="Fungal_trans"/>
    <property type="match status" value="1"/>
</dbReference>
<organism evidence="3 4">
    <name type="scientific">Mycena rosella</name>
    <name type="common">Pink bonnet</name>
    <name type="synonym">Agaricus rosellus</name>
    <dbReference type="NCBI Taxonomy" id="1033263"/>
    <lineage>
        <taxon>Eukaryota</taxon>
        <taxon>Fungi</taxon>
        <taxon>Dikarya</taxon>
        <taxon>Basidiomycota</taxon>
        <taxon>Agaricomycotina</taxon>
        <taxon>Agaricomycetes</taxon>
        <taxon>Agaricomycetidae</taxon>
        <taxon>Agaricales</taxon>
        <taxon>Marasmiineae</taxon>
        <taxon>Mycenaceae</taxon>
        <taxon>Mycena</taxon>
    </lineage>
</organism>
<dbReference type="AlphaFoldDB" id="A0AAD7DJR4"/>
<gene>
    <name evidence="3" type="ORF">B0H17DRAFT_1060978</name>
</gene>
<evidence type="ECO:0000259" key="2">
    <source>
        <dbReference type="Pfam" id="PF04082"/>
    </source>
</evidence>
<dbReference type="CDD" id="cd12148">
    <property type="entry name" value="fungal_TF_MHR"/>
    <property type="match status" value="1"/>
</dbReference>
<reference evidence="3" key="1">
    <citation type="submission" date="2023-03" db="EMBL/GenBank/DDBJ databases">
        <title>Massive genome expansion in bonnet fungi (Mycena s.s.) driven by repeated elements and novel gene families across ecological guilds.</title>
        <authorList>
            <consortium name="Lawrence Berkeley National Laboratory"/>
            <person name="Harder C.B."/>
            <person name="Miyauchi S."/>
            <person name="Viragh M."/>
            <person name="Kuo A."/>
            <person name="Thoen E."/>
            <person name="Andreopoulos B."/>
            <person name="Lu D."/>
            <person name="Skrede I."/>
            <person name="Drula E."/>
            <person name="Henrissat B."/>
            <person name="Morin E."/>
            <person name="Kohler A."/>
            <person name="Barry K."/>
            <person name="LaButti K."/>
            <person name="Morin E."/>
            <person name="Salamov A."/>
            <person name="Lipzen A."/>
            <person name="Mereny Z."/>
            <person name="Hegedus B."/>
            <person name="Baldrian P."/>
            <person name="Stursova M."/>
            <person name="Weitz H."/>
            <person name="Taylor A."/>
            <person name="Grigoriev I.V."/>
            <person name="Nagy L.G."/>
            <person name="Martin F."/>
            <person name="Kauserud H."/>
        </authorList>
    </citation>
    <scope>NUCLEOTIDE SEQUENCE</scope>
    <source>
        <strain evidence="3">CBHHK067</strain>
    </source>
</reference>
<evidence type="ECO:0000313" key="4">
    <source>
        <dbReference type="Proteomes" id="UP001221757"/>
    </source>
</evidence>
<dbReference type="EMBL" id="JARKIE010000049">
    <property type="protein sequence ID" value="KAJ7692924.1"/>
    <property type="molecule type" value="Genomic_DNA"/>
</dbReference>
<sequence>MVGHHVAAASSTKLAARMRRGPCLTSGRLLYFDHINIFFPLLNRPIFEEGVAGTLHLRDNGFAGTLLLVCALGALYSDDLRVKLVAVATNKSPGWEWASQVHFAGQPFSIHQRFLTFNPYCLAVQFLDRSSGARVCWTLDIGAHRLKIRTPVVRPEAKLEKRAYWLVILLDIQFNGALGRFFAIQSHGFNQDLPERCDDEYWAATLRNTASCQPPETPSRIDFLISLLKLNRILGFTLKVLYSSNRIKALTGMGDATSQAKIKPSTYERKLTLSTVRWDPASPNDVFFDQSAALHCSYYYVRILIHRPFIPAIQTSAVPTTFPALSICNNAARACIHVADIQHRRRPNNPLVFAQTAVFTASIVLLLNIWGSKRTISAATDLSDVYRCMSILRGHQTRWPSTAPLLDTLEQLMKRTYDNLHCDPTMPGLFVDVVREEPPRSSGWNSSAPLDDESDPANMLDFMPVHGGRMDLDTPLLVDSHAYLAGVSDWDLYLNEIADMIHEYPFETPVK</sequence>
<accession>A0AAD7DJR4</accession>
<dbReference type="GO" id="GO:0003677">
    <property type="term" value="F:DNA binding"/>
    <property type="evidence" value="ECO:0007669"/>
    <property type="project" value="InterPro"/>
</dbReference>
<dbReference type="GO" id="GO:0006351">
    <property type="term" value="P:DNA-templated transcription"/>
    <property type="evidence" value="ECO:0007669"/>
    <property type="project" value="InterPro"/>
</dbReference>
<dbReference type="Proteomes" id="UP001221757">
    <property type="component" value="Unassembled WGS sequence"/>
</dbReference>
<feature type="domain" description="Xylanolytic transcriptional activator regulatory" evidence="2">
    <location>
        <begin position="30"/>
        <end position="249"/>
    </location>
</feature>
<keyword evidence="4" id="KW-1185">Reference proteome</keyword>
<proteinExistence type="predicted"/>
<dbReference type="InterPro" id="IPR007219">
    <property type="entry name" value="XnlR_reg_dom"/>
</dbReference>
<evidence type="ECO:0000256" key="1">
    <source>
        <dbReference type="ARBA" id="ARBA00023242"/>
    </source>
</evidence>
<dbReference type="InterPro" id="IPR050987">
    <property type="entry name" value="AtrR-like"/>
</dbReference>
<name>A0AAD7DJR4_MYCRO</name>